<reference evidence="4" key="1">
    <citation type="journal article" date="2024" name="Algal Res.">
        <title>Biochemical, toxicological and genomic investigation of a high-biomass producing Limnothrix strain isolated from Italian shallow drinking water reservoir.</title>
        <authorList>
            <person name="Simonazzi M."/>
            <person name="Shishido T.K."/>
            <person name="Delbaje E."/>
            <person name="Wahlsten M."/>
            <person name="Fewer D.P."/>
            <person name="Sivonen K."/>
            <person name="Pezzolesi L."/>
            <person name="Pistocchi R."/>
        </authorList>
    </citation>
    <scope>NUCLEOTIDE SEQUENCE [LARGE SCALE GENOMIC DNA]</scope>
    <source>
        <strain evidence="4">LRLZ20PSL1</strain>
    </source>
</reference>
<dbReference type="InterPro" id="IPR052520">
    <property type="entry name" value="ATL_DNA_repair"/>
</dbReference>
<dbReference type="SUPFAM" id="SSF46767">
    <property type="entry name" value="Methylated DNA-protein cysteine methyltransferase, C-terminal domain"/>
    <property type="match status" value="1"/>
</dbReference>
<accession>A0ABW7CAM1</accession>
<dbReference type="RefSeq" id="WP_190531805.1">
    <property type="nucleotide sequence ID" value="NZ_JAZAQF010000069.1"/>
</dbReference>
<dbReference type="EMBL" id="JAZAQF010000069">
    <property type="protein sequence ID" value="MFG3818202.1"/>
    <property type="molecule type" value="Genomic_DNA"/>
</dbReference>
<feature type="domain" description="Methylated-DNA-[protein]-cysteine S-methyltransferase DNA binding" evidence="2">
    <location>
        <begin position="4"/>
        <end position="86"/>
    </location>
</feature>
<dbReference type="Proteomes" id="UP001604335">
    <property type="component" value="Unassembled WGS sequence"/>
</dbReference>
<dbReference type="Gene3D" id="1.10.10.10">
    <property type="entry name" value="Winged helix-like DNA-binding domain superfamily/Winged helix DNA-binding domain"/>
    <property type="match status" value="1"/>
</dbReference>
<evidence type="ECO:0000313" key="3">
    <source>
        <dbReference type="EMBL" id="MFG3818202.1"/>
    </source>
</evidence>
<sequence>MTVYAQIYAVVQQIPPGKVATYGQVAELANLAGKARLVGYALARVAGDDRDIPWQRVVNARGEISYSPFRQGNDYLQRALLEREGVQFDAADRVNLRVYRWRPGEPDGHTSL</sequence>
<dbReference type="CDD" id="cd06445">
    <property type="entry name" value="ATase"/>
    <property type="match status" value="1"/>
</dbReference>
<evidence type="ECO:0000313" key="4">
    <source>
        <dbReference type="Proteomes" id="UP001604335"/>
    </source>
</evidence>
<name>A0ABW7CAM1_9CYAN</name>
<proteinExistence type="predicted"/>
<dbReference type="InterPro" id="IPR014048">
    <property type="entry name" value="MethylDNA_cys_MeTrfase_DNA-bd"/>
</dbReference>
<evidence type="ECO:0000259" key="2">
    <source>
        <dbReference type="Pfam" id="PF01035"/>
    </source>
</evidence>
<dbReference type="InterPro" id="IPR036217">
    <property type="entry name" value="MethylDNA_cys_MeTrfase_DNAb"/>
</dbReference>
<dbReference type="PANTHER" id="PTHR42942">
    <property type="entry name" value="6-O-METHYLGUANINE DNA METHYLTRANSFERASE"/>
    <property type="match status" value="1"/>
</dbReference>
<gene>
    <name evidence="3" type="ORF">VPK24_11195</name>
</gene>
<evidence type="ECO:0000256" key="1">
    <source>
        <dbReference type="ARBA" id="ARBA00022763"/>
    </source>
</evidence>
<dbReference type="PANTHER" id="PTHR42942:SF1">
    <property type="entry name" value="ALKYLTRANSFERASE-LIKE PROTEIN 1"/>
    <property type="match status" value="1"/>
</dbReference>
<keyword evidence="1" id="KW-0227">DNA damage</keyword>
<protein>
    <submittedName>
        <fullName evidence="3">MGMT family protein</fullName>
    </submittedName>
</protein>
<dbReference type="InterPro" id="IPR036388">
    <property type="entry name" value="WH-like_DNA-bd_sf"/>
</dbReference>
<organism evidence="3 4">
    <name type="scientific">Limnothrix redekei LRLZ20PSL1</name>
    <dbReference type="NCBI Taxonomy" id="3112953"/>
    <lineage>
        <taxon>Bacteria</taxon>
        <taxon>Bacillati</taxon>
        <taxon>Cyanobacteriota</taxon>
        <taxon>Cyanophyceae</taxon>
        <taxon>Pseudanabaenales</taxon>
        <taxon>Pseudanabaenaceae</taxon>
        <taxon>Limnothrix</taxon>
    </lineage>
</organism>
<comment type="caution">
    <text evidence="3">The sequence shown here is derived from an EMBL/GenBank/DDBJ whole genome shotgun (WGS) entry which is preliminary data.</text>
</comment>
<keyword evidence="4" id="KW-1185">Reference proteome</keyword>
<dbReference type="Pfam" id="PF01035">
    <property type="entry name" value="DNA_binding_1"/>
    <property type="match status" value="1"/>
</dbReference>